<evidence type="ECO:0000256" key="8">
    <source>
        <dbReference type="PIRNR" id="PIRNR004553"/>
    </source>
</evidence>
<comment type="catalytic activity">
    <reaction evidence="7 8">
        <text>guanosine(966) in 16S rRNA + S-adenosyl-L-methionine = N(2)-methylguanosine(966) in 16S rRNA + S-adenosyl-L-homocysteine + H(+)</text>
        <dbReference type="Rhea" id="RHEA:23548"/>
        <dbReference type="Rhea" id="RHEA-COMP:10211"/>
        <dbReference type="Rhea" id="RHEA-COMP:10212"/>
        <dbReference type="ChEBI" id="CHEBI:15378"/>
        <dbReference type="ChEBI" id="CHEBI:57856"/>
        <dbReference type="ChEBI" id="CHEBI:59789"/>
        <dbReference type="ChEBI" id="CHEBI:74269"/>
        <dbReference type="ChEBI" id="CHEBI:74481"/>
        <dbReference type="EC" id="2.1.1.171"/>
    </reaction>
</comment>
<dbReference type="KEGG" id="tee:Tel_00545"/>
<evidence type="ECO:0000256" key="3">
    <source>
        <dbReference type="ARBA" id="ARBA00012141"/>
    </source>
</evidence>
<dbReference type="Proteomes" id="UP000055136">
    <property type="component" value="Chromosome"/>
</dbReference>
<dbReference type="PANTHER" id="PTHR43542">
    <property type="entry name" value="METHYLTRANSFERASE"/>
    <property type="match status" value="1"/>
</dbReference>
<dbReference type="EC" id="2.1.1.171" evidence="3 8"/>
<dbReference type="PIRSF" id="PIRSF004553">
    <property type="entry name" value="CHP00095"/>
    <property type="match status" value="1"/>
</dbReference>
<protein>
    <recommendedName>
        <fullName evidence="4 8">Ribosomal RNA small subunit methyltransferase D</fullName>
        <ecNumber evidence="3 8">2.1.1.171</ecNumber>
    </recommendedName>
</protein>
<comment type="similarity">
    <text evidence="2 8">Belongs to the methyltransferase superfamily. RsmD family.</text>
</comment>
<dbReference type="SUPFAM" id="SSF53335">
    <property type="entry name" value="S-adenosyl-L-methionine-dependent methyltransferases"/>
    <property type="match status" value="1"/>
</dbReference>
<evidence type="ECO:0000256" key="7">
    <source>
        <dbReference type="ARBA" id="ARBA00048326"/>
    </source>
</evidence>
<evidence type="ECO:0000313" key="10">
    <source>
        <dbReference type="Proteomes" id="UP000055136"/>
    </source>
</evidence>
<comment type="function">
    <text evidence="1 8">Specifically methylates the guanine in position 966 of 16S rRNA in the assembled 30S particle.</text>
</comment>
<dbReference type="Pfam" id="PF03602">
    <property type="entry name" value="Cons_hypoth95"/>
    <property type="match status" value="1"/>
</dbReference>
<keyword evidence="8" id="KW-0698">rRNA processing</keyword>
<dbReference type="STRING" id="1748243.Tel_00545"/>
<evidence type="ECO:0000256" key="6">
    <source>
        <dbReference type="ARBA" id="ARBA00022679"/>
    </source>
</evidence>
<evidence type="ECO:0000313" key="9">
    <source>
        <dbReference type="EMBL" id="ALP54675.1"/>
    </source>
</evidence>
<name>A0A0S2THP8_9GAMM</name>
<keyword evidence="6 8" id="KW-0808">Transferase</keyword>
<dbReference type="GO" id="GO:0003676">
    <property type="term" value="F:nucleic acid binding"/>
    <property type="evidence" value="ECO:0007669"/>
    <property type="project" value="InterPro"/>
</dbReference>
<dbReference type="AlphaFoldDB" id="A0A0S2THP8"/>
<reference evidence="9" key="1">
    <citation type="submission" date="2015-10" db="EMBL/GenBank/DDBJ databases">
        <title>Description of Candidatus Tenderia electrophaga gen. nov, sp. nov., an Uncultivated Electroautotroph from a Biocathode Enrichment.</title>
        <authorList>
            <person name="Eddie B.J."/>
            <person name="Malanoski A.P."/>
            <person name="Wang Z."/>
            <person name="Hall R.J."/>
            <person name="Oh S.D."/>
            <person name="Heiner C."/>
            <person name="Lin B."/>
            <person name="Strycharz-Glaven S.M."/>
        </authorList>
    </citation>
    <scope>NUCLEOTIDE SEQUENCE [LARGE SCALE GENOMIC DNA]</scope>
    <source>
        <strain evidence="9">NRL1</strain>
    </source>
</reference>
<dbReference type="CDD" id="cd02440">
    <property type="entry name" value="AdoMet_MTases"/>
    <property type="match status" value="1"/>
</dbReference>
<sequence length="182" mass="19692">MRIIGGQWRGRRLSFPSVADLRPSADRVRETLFNWLQADIAGARCLDLFAGSGALGLEALSRGAAEVLMVEENAQAAAQIRQHLQTLHGRAGRVIQADVFAFLQGPAAAFDVVFLDPPYRLDCLAQCCALLEQGGWLAPKAYIYLEDLSQRPPPALPAQWQLLRSKKAGDVGYHLAAAAPGS</sequence>
<dbReference type="PROSITE" id="PS00092">
    <property type="entry name" value="N6_MTASE"/>
    <property type="match status" value="1"/>
</dbReference>
<dbReference type="Gene3D" id="3.40.50.150">
    <property type="entry name" value="Vaccinia Virus protein VP39"/>
    <property type="match status" value="1"/>
</dbReference>
<gene>
    <name evidence="9" type="ORF">Tel_00545</name>
</gene>
<evidence type="ECO:0000256" key="2">
    <source>
        <dbReference type="ARBA" id="ARBA00005269"/>
    </source>
</evidence>
<proteinExistence type="inferred from homology"/>
<evidence type="ECO:0000256" key="4">
    <source>
        <dbReference type="ARBA" id="ARBA00013682"/>
    </source>
</evidence>
<accession>A0A0S2THP8</accession>
<evidence type="ECO:0000256" key="5">
    <source>
        <dbReference type="ARBA" id="ARBA00022603"/>
    </source>
</evidence>
<keyword evidence="8" id="KW-0949">S-adenosyl-L-methionine</keyword>
<keyword evidence="10" id="KW-1185">Reference proteome</keyword>
<dbReference type="GO" id="GO:0052913">
    <property type="term" value="F:16S rRNA (guanine(966)-N(2))-methyltransferase activity"/>
    <property type="evidence" value="ECO:0007669"/>
    <property type="project" value="UniProtKB-EC"/>
</dbReference>
<evidence type="ECO:0000256" key="1">
    <source>
        <dbReference type="ARBA" id="ARBA00002649"/>
    </source>
</evidence>
<keyword evidence="5 8" id="KW-0489">Methyltransferase</keyword>
<dbReference type="PANTHER" id="PTHR43542:SF1">
    <property type="entry name" value="METHYLTRANSFERASE"/>
    <property type="match status" value="1"/>
</dbReference>
<dbReference type="InterPro" id="IPR002052">
    <property type="entry name" value="DNA_methylase_N6_adenine_CS"/>
</dbReference>
<organism evidence="9 10">
    <name type="scientific">Candidatus Tenderia electrophaga</name>
    <dbReference type="NCBI Taxonomy" id="1748243"/>
    <lineage>
        <taxon>Bacteria</taxon>
        <taxon>Pseudomonadati</taxon>
        <taxon>Pseudomonadota</taxon>
        <taxon>Gammaproteobacteria</taxon>
        <taxon>Candidatus Tenderiales</taxon>
        <taxon>Candidatus Tenderiaceae</taxon>
        <taxon>Candidatus Tenderia</taxon>
    </lineage>
</organism>
<dbReference type="EMBL" id="CP013099">
    <property type="protein sequence ID" value="ALP54675.1"/>
    <property type="molecule type" value="Genomic_DNA"/>
</dbReference>
<dbReference type="InterPro" id="IPR029063">
    <property type="entry name" value="SAM-dependent_MTases_sf"/>
</dbReference>
<dbReference type="InterPro" id="IPR004398">
    <property type="entry name" value="RNA_MeTrfase_RsmD"/>
</dbReference>
<dbReference type="NCBIfam" id="TIGR00095">
    <property type="entry name" value="16S rRNA (guanine(966)-N(2))-methyltransferase RsmD"/>
    <property type="match status" value="1"/>
</dbReference>